<feature type="coiled-coil region" evidence="3">
    <location>
        <begin position="337"/>
        <end position="381"/>
    </location>
</feature>
<dbReference type="Pfam" id="PF12777">
    <property type="entry name" value="MT"/>
    <property type="match status" value="1"/>
</dbReference>
<dbReference type="GeneID" id="106818608"/>
<dbReference type="Gene3D" id="3.10.490.20">
    <property type="match status" value="1"/>
</dbReference>
<evidence type="ECO:0000259" key="8">
    <source>
        <dbReference type="Pfam" id="PF18198"/>
    </source>
</evidence>
<keyword evidence="10" id="KW-1185">Reference proteome</keyword>
<accession>A0ABM1F2W6</accession>
<dbReference type="InterPro" id="IPR027417">
    <property type="entry name" value="P-loop_NTPase"/>
</dbReference>
<dbReference type="InterPro" id="IPR043160">
    <property type="entry name" value="Dynein_C_barrel"/>
</dbReference>
<evidence type="ECO:0000313" key="11">
    <source>
        <dbReference type="RefSeq" id="XP_014678787.1"/>
    </source>
</evidence>
<dbReference type="InterPro" id="IPR042219">
    <property type="entry name" value="AAA_lid_11_sf"/>
</dbReference>
<dbReference type="InterPro" id="IPR004273">
    <property type="entry name" value="Dynein_heavy_D6_P-loop"/>
</dbReference>
<dbReference type="InterPro" id="IPR024743">
    <property type="entry name" value="Dynein_HC_stalk"/>
</dbReference>
<evidence type="ECO:0000313" key="10">
    <source>
        <dbReference type="Proteomes" id="UP000695022"/>
    </source>
</evidence>
<evidence type="ECO:0000256" key="3">
    <source>
        <dbReference type="SAM" id="Coils"/>
    </source>
</evidence>
<evidence type="ECO:0000259" key="4">
    <source>
        <dbReference type="Pfam" id="PF03028"/>
    </source>
</evidence>
<feature type="domain" description="Dynein heavy chain ATP-binding dynein motor region" evidence="7">
    <location>
        <begin position="485"/>
        <end position="703"/>
    </location>
</feature>
<evidence type="ECO:0000259" key="5">
    <source>
        <dbReference type="Pfam" id="PF12777"/>
    </source>
</evidence>
<dbReference type="InterPro" id="IPR041228">
    <property type="entry name" value="Dynein_C"/>
</dbReference>
<keyword evidence="2" id="KW-0677">Repeat</keyword>
<dbReference type="Gene3D" id="6.10.140.1060">
    <property type="match status" value="1"/>
</dbReference>
<comment type="similarity">
    <text evidence="1">Belongs to the dynein heavy chain family.</text>
</comment>
<dbReference type="Pfam" id="PF18199">
    <property type="entry name" value="Dynein_C"/>
    <property type="match status" value="1"/>
</dbReference>
<proteinExistence type="inferred from homology"/>
<evidence type="ECO:0000259" key="9">
    <source>
        <dbReference type="Pfam" id="PF18199"/>
    </source>
</evidence>
<dbReference type="PANTHER" id="PTHR46532">
    <property type="entry name" value="MALE FERTILITY FACTOR KL5"/>
    <property type="match status" value="1"/>
</dbReference>
<dbReference type="Gene3D" id="1.20.920.20">
    <property type="match status" value="1"/>
</dbReference>
<feature type="domain" description="Dynein heavy chain C-terminal" evidence="9">
    <location>
        <begin position="1206"/>
        <end position="1502"/>
    </location>
</feature>
<feature type="domain" description="Dynein heavy chain region D6 P-loop" evidence="4">
    <location>
        <begin position="952"/>
        <end position="1060"/>
    </location>
</feature>
<dbReference type="InterPro" id="IPR024317">
    <property type="entry name" value="Dynein_heavy_chain_D4_dom"/>
</dbReference>
<reference evidence="11" key="1">
    <citation type="submission" date="2025-08" db="UniProtKB">
        <authorList>
            <consortium name="RefSeq"/>
        </authorList>
    </citation>
    <scope>IDENTIFICATION</scope>
</reference>
<feature type="domain" description="Dynein heavy chain AAA lid" evidence="8">
    <location>
        <begin position="1091"/>
        <end position="1142"/>
    </location>
</feature>
<evidence type="ECO:0000256" key="1">
    <source>
        <dbReference type="ARBA" id="ARBA00008887"/>
    </source>
</evidence>
<dbReference type="PANTHER" id="PTHR46532:SF4">
    <property type="entry name" value="AAA+ ATPASE DOMAIN-CONTAINING PROTEIN"/>
    <property type="match status" value="1"/>
</dbReference>
<evidence type="ECO:0000256" key="2">
    <source>
        <dbReference type="ARBA" id="ARBA00022737"/>
    </source>
</evidence>
<dbReference type="Gene3D" id="1.10.8.1220">
    <property type="match status" value="1"/>
</dbReference>
<dbReference type="Pfam" id="PF12780">
    <property type="entry name" value="AAA_8"/>
    <property type="match status" value="1"/>
</dbReference>
<dbReference type="Pfam" id="PF18198">
    <property type="entry name" value="AAA_lid_11"/>
    <property type="match status" value="1"/>
</dbReference>
<evidence type="ECO:0000259" key="6">
    <source>
        <dbReference type="Pfam" id="PF12780"/>
    </source>
</evidence>
<dbReference type="InterPro" id="IPR035706">
    <property type="entry name" value="AAA_9"/>
</dbReference>
<protein>
    <submittedName>
        <fullName evidence="11">LOW QUALITY PROTEIN: dynein heavy chain 5, axonemal-like</fullName>
    </submittedName>
</protein>
<evidence type="ECO:0000259" key="7">
    <source>
        <dbReference type="Pfam" id="PF12781"/>
    </source>
</evidence>
<dbReference type="Pfam" id="PF12781">
    <property type="entry name" value="AAA_9"/>
    <property type="match status" value="1"/>
</dbReference>
<dbReference type="RefSeq" id="XP_014678787.1">
    <property type="nucleotide sequence ID" value="XM_014823301.1"/>
</dbReference>
<dbReference type="Pfam" id="PF03028">
    <property type="entry name" value="Dynein_heavy"/>
    <property type="match status" value="1"/>
</dbReference>
<organism evidence="10 11">
    <name type="scientific">Priapulus caudatus</name>
    <name type="common">Priapulid worm</name>
    <dbReference type="NCBI Taxonomy" id="37621"/>
    <lineage>
        <taxon>Eukaryota</taxon>
        <taxon>Metazoa</taxon>
        <taxon>Ecdysozoa</taxon>
        <taxon>Scalidophora</taxon>
        <taxon>Priapulida</taxon>
        <taxon>Priapulimorpha</taxon>
        <taxon>Priapulimorphida</taxon>
        <taxon>Priapulidae</taxon>
        <taxon>Priapulus</taxon>
    </lineage>
</organism>
<name>A0ABM1F2W6_PRICU</name>
<feature type="domain" description="Dynein heavy chain AAA module D4" evidence="6">
    <location>
        <begin position="1"/>
        <end position="98"/>
    </location>
</feature>
<dbReference type="InterPro" id="IPR041658">
    <property type="entry name" value="AAA_lid_11"/>
</dbReference>
<feature type="coiled-coil region" evidence="3">
    <location>
        <begin position="127"/>
        <end position="154"/>
    </location>
</feature>
<dbReference type="Gene3D" id="3.40.50.300">
    <property type="entry name" value="P-loop containing nucleotide triphosphate hydrolases"/>
    <property type="match status" value="2"/>
</dbReference>
<feature type="coiled-coil region" evidence="3">
    <location>
        <begin position="646"/>
        <end position="673"/>
    </location>
</feature>
<dbReference type="Gene3D" id="1.20.1270.280">
    <property type="match status" value="1"/>
</dbReference>
<keyword evidence="3" id="KW-0175">Coiled coil</keyword>
<dbReference type="InterPro" id="IPR026983">
    <property type="entry name" value="DHC"/>
</dbReference>
<dbReference type="Gene3D" id="1.10.8.720">
    <property type="entry name" value="Region D6 of dynein motor"/>
    <property type="match status" value="1"/>
</dbReference>
<gene>
    <name evidence="11" type="primary">LOC106818608</name>
</gene>
<feature type="domain" description="Dynein heavy chain coiled coil stalk" evidence="5">
    <location>
        <begin position="112"/>
        <end position="454"/>
    </location>
</feature>
<feature type="non-terminal residue" evidence="11">
    <location>
        <position position="1"/>
    </location>
</feature>
<sequence length="1505" mass="167467">VGEKFRTRALRFPALVSGATMVWFRRWPREALRVVAEHMLRSFDVACSAETKQSVVGVMADIQLSVEQSCTDYFQRFRRLTHVTPASYLAFVAGYKTMYAAKHEEIKSQAGRLSVGLHKLGDASECVAQLSVELVDKEAELKLASANADKVLKEVAVTAQEAEKVKSQVQVVKDRAQAIVESIQKDKLVAEAKLAAAKPALEEAEAALNTIKPAHIATVRKLAKPPQLIMRIMDCVLLLFQRKLNPVTIDSSLNSLKPSWSESLKLMSQSGFLQALQNFSKDSINDETVELLLPYQLAPDYNMENAQRVCGDIAGLCSWTCAMAFFHAINKEVLPLKANLAEQEVRLQTALQDLAEAESRLQEKQSELDAAQAMYESAVCRKQTLVDDANTCRRKMATASALIEGLVDERQRWTEQEKLFLQQIDRLVGDSLVATAFLCYCGPFNQSFRSQLLGCWQTELETLDIPFTHDLQVTAMLVSSSTVAEWNTQGLPSDELSIQNGIISTKASRYPLLIDPQGQGKAWLKNREAQSSLQVSHLNHKYFRQHLEDCLSLGKPLLIEDVGEELDPVLDNILVKNFIKSGSTYKVKVGDKEVDVMTGFSLFLTTKLGNPAFSPEVSAKTAVVDFTVSTEGLGNQLLNLVILTEKSELESERVKLIEDVAANKRKIQELEDSLLFRLTNTTGHLVDDEGLVDVLATTKTTALAVKQKLATAAETEAKITAAREEYRPVATRGALVYFLIVDMAAVNVMYQVALREFLGLFDEAIARAEPSAVTSRRVAAIVASVTRHVFRRVVRGFYERHRLLFTLLLALTVDLRAGKISQQDLLTLIKGGAALDIKAVEPKPFKWILDMTWLNLIQLSSLKPFSQILAHVSSSERQWKQWFDSSSPETAVIPDGYHNSLDTLHRLMLVRAWCPDRTVAQARNYITESLGEEYIDSTILDLEQVLAESSVHTPLLCLLSMGADPSGIIEALAKSHKLECRAVSMGQGQEVHARRLMAISMQSGGWVLLQNCHLGLNFCDEVMDIMLASREVDPTFRLWITTEVHPQFPIGLLQMSIKFTNEPPMGVKAGLKRTYAGLTQDKLDVHAVPQWRPLLYAVAFLHSALQGATEFGALGWNVPYEFNVADYGATVQCVQDHLDDVDAKKRGSLRRPRVHRRPPTSVCSPPFAAAWFPPTPFCSRPGVPFPRPTYGVPRLATVAQYQSSVAKQTLDTILSIQPKDVSDSSGETRESVVYRIAQDMFDKLPPDYVSHEVKARIRSQGALSSLNVFLRQEIERMQHVLAVVRATLADLRLAIDGSIVMTDALADTLTCLYDSIVPHGWAKVSWQSSTLGFWFTELLERDAQFRSWCYVGRPSCFWMTGFFNPQGFLTAMRQEVTRAHKGWSLDTVALQSTVTRHALEDVAAAPEEGVYVHGLFLEGAGWDRRGCKLAESRPKVLYEPLPVMHLYAAASGGAAAATMTRFYECPIYKKPTRTDATYVASVKLRTTQPPDHWVLRGTALLCDIT</sequence>
<dbReference type="Proteomes" id="UP000695022">
    <property type="component" value="Unplaced"/>
</dbReference>